<sequence>MPSRLLLPLALSSNQAFCTVLFMIRHDFTNVTENGCTLHLWGQRHGGIELTEDCYNALFLQYAGYFCTFLSMTRFEKWFTPFIDALLMRDSLPELHVVLDHEDVNAVLLANIGTKPVESMLVCSSQSSRTFKRLDNLNIKKLMVAHFDEPFYEDLFTYYKPNMDVLQSLVVDCEVQVDAMFTMLQKYKLDSIQFFVVLLESTQPSMPMEDTLMDLIKIKNKICNAAFGYGGSEVLVRCILESSKEFPIDEVFQQCVQMLTPEFTVYAEDSKVMCFYEVFDNGKWLSVHATYFSQLVDF</sequence>
<protein>
    <submittedName>
        <fullName evidence="2">F-box domain-containing protein</fullName>
    </submittedName>
</protein>
<organism evidence="1 2">
    <name type="scientific">Panagrellus redivivus</name>
    <name type="common">Microworm</name>
    <dbReference type="NCBI Taxonomy" id="6233"/>
    <lineage>
        <taxon>Eukaryota</taxon>
        <taxon>Metazoa</taxon>
        <taxon>Ecdysozoa</taxon>
        <taxon>Nematoda</taxon>
        <taxon>Chromadorea</taxon>
        <taxon>Rhabditida</taxon>
        <taxon>Tylenchina</taxon>
        <taxon>Panagrolaimomorpha</taxon>
        <taxon>Panagrolaimoidea</taxon>
        <taxon>Panagrolaimidae</taxon>
        <taxon>Panagrellus</taxon>
    </lineage>
</organism>
<dbReference type="WBParaSite" id="Pan_g9458.t1">
    <property type="protein sequence ID" value="Pan_g9458.t1"/>
    <property type="gene ID" value="Pan_g9458"/>
</dbReference>
<reference evidence="1" key="1">
    <citation type="journal article" date="2013" name="Genetics">
        <title>The draft genome and transcriptome of Panagrellus redivivus are shaped by the harsh demands of a free-living lifestyle.</title>
        <authorList>
            <person name="Srinivasan J."/>
            <person name="Dillman A.R."/>
            <person name="Macchietto M.G."/>
            <person name="Heikkinen L."/>
            <person name="Lakso M."/>
            <person name="Fracchia K.M."/>
            <person name="Antoshechkin I."/>
            <person name="Mortazavi A."/>
            <person name="Wong G."/>
            <person name="Sternberg P.W."/>
        </authorList>
    </citation>
    <scope>NUCLEOTIDE SEQUENCE [LARGE SCALE GENOMIC DNA]</scope>
    <source>
        <strain evidence="1">MT8872</strain>
    </source>
</reference>
<dbReference type="AlphaFoldDB" id="A0A7E4WDP7"/>
<reference evidence="2" key="2">
    <citation type="submission" date="2020-10" db="UniProtKB">
        <authorList>
            <consortium name="WormBaseParasite"/>
        </authorList>
    </citation>
    <scope>IDENTIFICATION</scope>
</reference>
<evidence type="ECO:0000313" key="1">
    <source>
        <dbReference type="Proteomes" id="UP000492821"/>
    </source>
</evidence>
<evidence type="ECO:0000313" key="2">
    <source>
        <dbReference type="WBParaSite" id="Pan_g9458.t1"/>
    </source>
</evidence>
<proteinExistence type="predicted"/>
<keyword evidence="1" id="KW-1185">Reference proteome</keyword>
<dbReference type="Proteomes" id="UP000492821">
    <property type="component" value="Unassembled WGS sequence"/>
</dbReference>
<accession>A0A7E4WDP7</accession>
<name>A0A7E4WDP7_PANRE</name>